<proteinExistence type="predicted"/>
<organism evidence="4 5">
    <name type="scientific">Riccia sorocarpa</name>
    <dbReference type="NCBI Taxonomy" id="122646"/>
    <lineage>
        <taxon>Eukaryota</taxon>
        <taxon>Viridiplantae</taxon>
        <taxon>Streptophyta</taxon>
        <taxon>Embryophyta</taxon>
        <taxon>Marchantiophyta</taxon>
        <taxon>Marchantiopsida</taxon>
        <taxon>Marchantiidae</taxon>
        <taxon>Marchantiales</taxon>
        <taxon>Ricciaceae</taxon>
        <taxon>Riccia</taxon>
    </lineage>
</organism>
<feature type="compositionally biased region" description="Polar residues" evidence="2">
    <location>
        <begin position="368"/>
        <end position="424"/>
    </location>
</feature>
<feature type="domain" description="CCHC-type" evidence="3">
    <location>
        <begin position="272"/>
        <end position="285"/>
    </location>
</feature>
<accession>A0ABD3IB99</accession>
<evidence type="ECO:0000259" key="3">
    <source>
        <dbReference type="PROSITE" id="PS50158"/>
    </source>
</evidence>
<sequence length="424" mass="47761">MDTVSQKKPEVPKRLILCVCAVRILGSLVPSRGWTRIWEGYEDGMGKTLARGPALSLQKPSRHDTAFGALAKHNTSAPDPKAPKAHLNVDIAKQSLGMLSKVGIILFTTEEVPSRDLVVDWIHNEIVTKRQLQVTAIRELARKHFLVLMTTEAHSDELLSSPPQRMFGKAVMFSKWSPNYDYREAAKPAEQVWVELQFVDPLLIAQEEIMLKALGQPLYHTVVNDKHLRYAHIRAYVLMQDLQDLPQTINMETPWGDQTIQEVKYTFLPDTCYKCRQRGHQAAQCLNQQRPPRPQSSNEPTPKQPNTGLGEVTAAAPAQTTTRKVDTPAQAGKNNMTGKRKEKGQNSEELHERSKPRQPLEEAEILSRQATQPIEDLTQTLTQPGETQQDSHELTMTQLLRRQQWDLNHTGPTSPEISANHPAS</sequence>
<dbReference type="PANTHER" id="PTHR31286">
    <property type="entry name" value="GLYCINE-RICH CELL WALL STRUCTURAL PROTEIN 1.8-LIKE"/>
    <property type="match status" value="1"/>
</dbReference>
<keyword evidence="1" id="KW-0862">Zinc</keyword>
<keyword evidence="5" id="KW-1185">Reference proteome</keyword>
<dbReference type="EMBL" id="JBJQOH010000001">
    <property type="protein sequence ID" value="KAL3700948.1"/>
    <property type="molecule type" value="Genomic_DNA"/>
</dbReference>
<dbReference type="GO" id="GO:0008270">
    <property type="term" value="F:zinc ion binding"/>
    <property type="evidence" value="ECO:0007669"/>
    <property type="project" value="UniProtKB-KW"/>
</dbReference>
<feature type="compositionally biased region" description="Polar residues" evidence="2">
    <location>
        <begin position="284"/>
        <end position="307"/>
    </location>
</feature>
<dbReference type="PROSITE" id="PS50158">
    <property type="entry name" value="ZF_CCHC"/>
    <property type="match status" value="1"/>
</dbReference>
<dbReference type="AlphaFoldDB" id="A0ABD3IB99"/>
<dbReference type="InterPro" id="IPR040256">
    <property type="entry name" value="At4g02000-like"/>
</dbReference>
<gene>
    <name evidence="4" type="ORF">R1sor_018970</name>
</gene>
<keyword evidence="1" id="KW-0479">Metal-binding</keyword>
<evidence type="ECO:0000313" key="4">
    <source>
        <dbReference type="EMBL" id="KAL3700948.1"/>
    </source>
</evidence>
<evidence type="ECO:0000313" key="5">
    <source>
        <dbReference type="Proteomes" id="UP001633002"/>
    </source>
</evidence>
<comment type="caution">
    <text evidence="4">The sequence shown here is derived from an EMBL/GenBank/DDBJ whole genome shotgun (WGS) entry which is preliminary data.</text>
</comment>
<dbReference type="InterPro" id="IPR001878">
    <property type="entry name" value="Znf_CCHC"/>
</dbReference>
<dbReference type="PANTHER" id="PTHR31286:SF180">
    <property type="entry name" value="OS10G0362600 PROTEIN"/>
    <property type="match status" value="1"/>
</dbReference>
<dbReference type="SMART" id="SM00343">
    <property type="entry name" value="ZnF_C2HC"/>
    <property type="match status" value="1"/>
</dbReference>
<dbReference type="Proteomes" id="UP001633002">
    <property type="component" value="Unassembled WGS sequence"/>
</dbReference>
<evidence type="ECO:0000256" key="1">
    <source>
        <dbReference type="PROSITE-ProRule" id="PRU00047"/>
    </source>
</evidence>
<evidence type="ECO:0000256" key="2">
    <source>
        <dbReference type="SAM" id="MobiDB-lite"/>
    </source>
</evidence>
<feature type="region of interest" description="Disordered" evidence="2">
    <location>
        <begin position="284"/>
        <end position="424"/>
    </location>
</feature>
<keyword evidence="1" id="KW-0863">Zinc-finger</keyword>
<protein>
    <recommendedName>
        <fullName evidence="3">CCHC-type domain-containing protein</fullName>
    </recommendedName>
</protein>
<feature type="compositionally biased region" description="Basic and acidic residues" evidence="2">
    <location>
        <begin position="343"/>
        <end position="360"/>
    </location>
</feature>
<reference evidence="4 5" key="1">
    <citation type="submission" date="2024-09" db="EMBL/GenBank/DDBJ databases">
        <title>Chromosome-scale assembly of Riccia sorocarpa.</title>
        <authorList>
            <person name="Paukszto L."/>
        </authorList>
    </citation>
    <scope>NUCLEOTIDE SEQUENCE [LARGE SCALE GENOMIC DNA]</scope>
    <source>
        <strain evidence="4">LP-2024</strain>
        <tissue evidence="4">Aerial parts of the thallus</tissue>
    </source>
</reference>
<name>A0ABD3IB99_9MARC</name>